<dbReference type="Pfam" id="PF01503">
    <property type="entry name" value="PRA-PH"/>
    <property type="match status" value="1"/>
</dbReference>
<gene>
    <name evidence="1" type="ORF">PIL02S_03328</name>
</gene>
<dbReference type="OrthoDB" id="9810101at2"/>
<dbReference type="RefSeq" id="WP_110759698.1">
    <property type="nucleotide sequence ID" value="NZ_PRLG01000020.1"/>
</dbReference>
<reference evidence="1 2" key="1">
    <citation type="submission" date="2018-01" db="EMBL/GenBank/DDBJ databases">
        <title>Genome sequence of the PGP bacterium Paenibacillus illinoisensis E3.</title>
        <authorList>
            <person name="Rolli E."/>
            <person name="Marasco R."/>
            <person name="Bessem C."/>
            <person name="Michoud G."/>
            <person name="Gaiarsa S."/>
            <person name="Borin S."/>
            <person name="Daffonchio D."/>
        </authorList>
    </citation>
    <scope>NUCLEOTIDE SEQUENCE [LARGE SCALE GENOMIC DNA]</scope>
    <source>
        <strain evidence="1 2">E3</strain>
    </source>
</reference>
<dbReference type="EMBL" id="PRLG01000020">
    <property type="protein sequence ID" value="PYY28182.1"/>
    <property type="molecule type" value="Genomic_DNA"/>
</dbReference>
<sequence length="167" mass="18962">MKNNKNDFYMIREVHEKFGSKVSDVPVLLTRDEVSTEHSLILSELSTKMKELSAQGLGGEVLARSAYIIEEIAEFLGAETIEDQVDALGDARYFIGGTSVMNGVDLDPIMKDINESNLGKLWEDGKPRFDETGKWIKPPWWEKEFAPEPKIKKEIERQLKLGASRFN</sequence>
<organism evidence="1 2">
    <name type="scientific">Paenibacillus illinoisensis</name>
    <dbReference type="NCBI Taxonomy" id="59845"/>
    <lineage>
        <taxon>Bacteria</taxon>
        <taxon>Bacillati</taxon>
        <taxon>Bacillota</taxon>
        <taxon>Bacilli</taxon>
        <taxon>Bacillales</taxon>
        <taxon>Paenibacillaceae</taxon>
        <taxon>Paenibacillus</taxon>
    </lineage>
</organism>
<dbReference type="InterPro" id="IPR023292">
    <property type="entry name" value="NTP_PyroPHydrolase-like_dom_sf"/>
</dbReference>
<dbReference type="Proteomes" id="UP000247459">
    <property type="component" value="Unassembled WGS sequence"/>
</dbReference>
<dbReference type="AlphaFoldDB" id="A0A2W0CDL4"/>
<evidence type="ECO:0000313" key="2">
    <source>
        <dbReference type="Proteomes" id="UP000247459"/>
    </source>
</evidence>
<name>A0A2W0CDL4_9BACL</name>
<dbReference type="Gene3D" id="1.10.3420.10">
    <property type="entry name" value="putative ntp pyrophosphohydrolase like domain"/>
    <property type="match status" value="1"/>
</dbReference>
<evidence type="ECO:0000313" key="1">
    <source>
        <dbReference type="EMBL" id="PYY28182.1"/>
    </source>
</evidence>
<comment type="caution">
    <text evidence="1">The sequence shown here is derived from an EMBL/GenBank/DDBJ whole genome shotgun (WGS) entry which is preliminary data.</text>
</comment>
<dbReference type="InterPro" id="IPR021130">
    <property type="entry name" value="PRib-ATP_PPHydrolase-like"/>
</dbReference>
<protein>
    <submittedName>
        <fullName evidence="1">Uncharacterized protein</fullName>
    </submittedName>
</protein>
<proteinExistence type="predicted"/>
<accession>A0A2W0CDL4</accession>